<dbReference type="EMBL" id="CADCWI010000059">
    <property type="protein sequence ID" value="CAA9552262.1"/>
    <property type="molecule type" value="Genomic_DNA"/>
</dbReference>
<name>A0A6J4UKW3_9BACT</name>
<protein>
    <submittedName>
        <fullName evidence="2">Uncharacterized protein</fullName>
    </submittedName>
</protein>
<feature type="compositionally biased region" description="Basic residues" evidence="1">
    <location>
        <begin position="38"/>
        <end position="49"/>
    </location>
</feature>
<accession>A0A6J4UKW3</accession>
<evidence type="ECO:0000313" key="2">
    <source>
        <dbReference type="EMBL" id="CAA9552262.1"/>
    </source>
</evidence>
<reference evidence="2" key="1">
    <citation type="submission" date="2020-02" db="EMBL/GenBank/DDBJ databases">
        <authorList>
            <person name="Meier V. D."/>
        </authorList>
    </citation>
    <scope>NUCLEOTIDE SEQUENCE</scope>
    <source>
        <strain evidence="2">AVDCRST_MAG43</strain>
    </source>
</reference>
<feature type="non-terminal residue" evidence="2">
    <location>
        <position position="56"/>
    </location>
</feature>
<dbReference type="AlphaFoldDB" id="A0A6J4UKW3"/>
<gene>
    <name evidence="2" type="ORF">AVDCRST_MAG43-1166</name>
</gene>
<proteinExistence type="predicted"/>
<feature type="region of interest" description="Disordered" evidence="1">
    <location>
        <begin position="26"/>
        <end position="56"/>
    </location>
</feature>
<sequence length="56" mass="6112">CPSGGSVNAWQLCVASHATPSTGILSATRSVDANGNPHRFRSRRRGVRRKPFEQSF</sequence>
<feature type="non-terminal residue" evidence="2">
    <location>
        <position position="1"/>
    </location>
</feature>
<organism evidence="2">
    <name type="scientific">uncultured Thermomicrobiales bacterium</name>
    <dbReference type="NCBI Taxonomy" id="1645740"/>
    <lineage>
        <taxon>Bacteria</taxon>
        <taxon>Pseudomonadati</taxon>
        <taxon>Thermomicrobiota</taxon>
        <taxon>Thermomicrobia</taxon>
        <taxon>Thermomicrobiales</taxon>
        <taxon>environmental samples</taxon>
    </lineage>
</organism>
<evidence type="ECO:0000256" key="1">
    <source>
        <dbReference type="SAM" id="MobiDB-lite"/>
    </source>
</evidence>